<protein>
    <submittedName>
        <fullName evidence="1">Leucine-rich repeat domain-containing protein</fullName>
    </submittedName>
</protein>
<name>A0ABT0U2T9_9BACT</name>
<dbReference type="InterPro" id="IPR032675">
    <property type="entry name" value="LRR_dom_sf"/>
</dbReference>
<keyword evidence="2" id="KW-1185">Reference proteome</keyword>
<evidence type="ECO:0000313" key="1">
    <source>
        <dbReference type="EMBL" id="MCM2371209.1"/>
    </source>
</evidence>
<proteinExistence type="predicted"/>
<comment type="caution">
    <text evidence="1">The sequence shown here is derived from an EMBL/GenBank/DDBJ whole genome shotgun (WGS) entry which is preliminary data.</text>
</comment>
<dbReference type="EMBL" id="JAMQBK010000029">
    <property type="protein sequence ID" value="MCM2371209.1"/>
    <property type="molecule type" value="Genomic_DNA"/>
</dbReference>
<accession>A0ABT0U2T9</accession>
<dbReference type="SUPFAM" id="SSF52058">
    <property type="entry name" value="L domain-like"/>
    <property type="match status" value="1"/>
</dbReference>
<dbReference type="PROSITE" id="PS51257">
    <property type="entry name" value="PROKAR_LIPOPROTEIN"/>
    <property type="match status" value="1"/>
</dbReference>
<evidence type="ECO:0000313" key="2">
    <source>
        <dbReference type="Proteomes" id="UP001202961"/>
    </source>
</evidence>
<dbReference type="Proteomes" id="UP001202961">
    <property type="component" value="Unassembled WGS sequence"/>
</dbReference>
<dbReference type="Gene3D" id="3.80.10.10">
    <property type="entry name" value="Ribonuclease Inhibitor"/>
    <property type="match status" value="1"/>
</dbReference>
<gene>
    <name evidence="1" type="ORF">NB063_11395</name>
</gene>
<reference evidence="1 2" key="1">
    <citation type="journal article" date="2022" name="Syst. Appl. Microbiol.">
        <title>Rhodopirellula aestuarii sp. nov., a novel member of the genus Rhodopirellula isolated from brackish sediments collected in the Tagus River estuary, Portugal.</title>
        <authorList>
            <person name="Vitorino I.R."/>
            <person name="Klimek D."/>
            <person name="Calusinska M."/>
            <person name="Lobo-da-Cunha A."/>
            <person name="Vasconcelos V."/>
            <person name="Lage O.M."/>
        </authorList>
    </citation>
    <scope>NUCLEOTIDE SEQUENCE [LARGE SCALE GENOMIC DNA]</scope>
    <source>
        <strain evidence="1 2">ICT_H3.1</strain>
    </source>
</reference>
<sequence length="257" mass="29042">MSKIPAKYMPGKFSLASWPAWIQMVVACFAGALFGGYAASTVAVSKHEQTTQRQMRSSMMDHFMKLGGEIIRKPDVVSTNGLPAINRLGFYAIDSRYRLQQAIFCGGSFEDVRQLDFAPIGANRVGAGIADGDTLKVVARNFPNVEYLDVSHCDVAELAPIQKMKNVRVLKIMNNPLEYAELQGFRHLDSVSELWVGWPDPKLDSDSLYRNLDVRKTMLQSIAEMKNLKKLYLFDMRLRETERKILESIEVINARMN</sequence>
<organism evidence="1 2">
    <name type="scientific">Aporhodopirellula aestuarii</name>
    <dbReference type="NCBI Taxonomy" id="2950107"/>
    <lineage>
        <taxon>Bacteria</taxon>
        <taxon>Pseudomonadati</taxon>
        <taxon>Planctomycetota</taxon>
        <taxon>Planctomycetia</taxon>
        <taxon>Pirellulales</taxon>
        <taxon>Pirellulaceae</taxon>
        <taxon>Aporhodopirellula</taxon>
    </lineage>
</organism>
<dbReference type="RefSeq" id="WP_250928846.1">
    <property type="nucleotide sequence ID" value="NZ_JAMQBK010000029.1"/>
</dbReference>